<gene>
    <name evidence="2" type="ORF">ACFPU1_08680</name>
</gene>
<keyword evidence="1" id="KW-0812">Transmembrane</keyword>
<keyword evidence="1" id="KW-0472">Membrane</keyword>
<dbReference type="Proteomes" id="UP001596142">
    <property type="component" value="Unassembled WGS sequence"/>
</dbReference>
<reference evidence="3" key="1">
    <citation type="journal article" date="2019" name="Int. J. Syst. Evol. Microbiol.">
        <title>The Global Catalogue of Microorganisms (GCM) 10K type strain sequencing project: providing services to taxonomists for standard genome sequencing and annotation.</title>
        <authorList>
            <consortium name="The Broad Institute Genomics Platform"/>
            <consortium name="The Broad Institute Genome Sequencing Center for Infectious Disease"/>
            <person name="Wu L."/>
            <person name="Ma J."/>
        </authorList>
    </citation>
    <scope>NUCLEOTIDE SEQUENCE [LARGE SCALE GENOMIC DNA]</scope>
    <source>
        <strain evidence="3">CECT 7184</strain>
    </source>
</reference>
<keyword evidence="3" id="KW-1185">Reference proteome</keyword>
<dbReference type="RefSeq" id="WP_385940140.1">
    <property type="nucleotide sequence ID" value="NZ_JBHSOZ010000003.1"/>
</dbReference>
<comment type="caution">
    <text evidence="2">The sequence shown here is derived from an EMBL/GenBank/DDBJ whole genome shotgun (WGS) entry which is preliminary data.</text>
</comment>
<organism evidence="2 3">
    <name type="scientific">Thalassorhabdus alkalitolerans</name>
    <dbReference type="NCBI Taxonomy" id="2282697"/>
    <lineage>
        <taxon>Bacteria</taxon>
        <taxon>Bacillati</taxon>
        <taxon>Bacillota</taxon>
        <taxon>Bacilli</taxon>
        <taxon>Bacillales</taxon>
        <taxon>Bacillaceae</taxon>
        <taxon>Thalassorhabdus</taxon>
    </lineage>
</organism>
<name>A0ABW0YKE0_9BACI</name>
<sequence>MPESIWLLTIGMMINVTGISFIKEKRNRSNTPERLCLYPFGFGENT</sequence>
<feature type="transmembrane region" description="Helical" evidence="1">
    <location>
        <begin position="6"/>
        <end position="22"/>
    </location>
</feature>
<protein>
    <recommendedName>
        <fullName evidence="4">PEP-CTERM protein-sorting domain-containing protein</fullName>
    </recommendedName>
</protein>
<proteinExistence type="predicted"/>
<evidence type="ECO:0000313" key="3">
    <source>
        <dbReference type="Proteomes" id="UP001596142"/>
    </source>
</evidence>
<evidence type="ECO:0000256" key="1">
    <source>
        <dbReference type="SAM" id="Phobius"/>
    </source>
</evidence>
<evidence type="ECO:0008006" key="4">
    <source>
        <dbReference type="Google" id="ProtNLM"/>
    </source>
</evidence>
<dbReference type="EMBL" id="JBHSOZ010000003">
    <property type="protein sequence ID" value="MFC5712854.1"/>
    <property type="molecule type" value="Genomic_DNA"/>
</dbReference>
<accession>A0ABW0YKE0</accession>
<evidence type="ECO:0000313" key="2">
    <source>
        <dbReference type="EMBL" id="MFC5712854.1"/>
    </source>
</evidence>
<keyword evidence="1" id="KW-1133">Transmembrane helix</keyword>